<gene>
    <name evidence="1" type="ORF">MENTE1834_LOCUS47530</name>
</gene>
<evidence type="ECO:0000313" key="1">
    <source>
        <dbReference type="EMBL" id="CAK5123683.1"/>
    </source>
</evidence>
<sequence length="54" mass="6096">MVAEQESAQNTTCSSPIPSLKYSINDLLFNLSDCSEERKLNGVCKKIIKIFFKL</sequence>
<keyword evidence="2" id="KW-1185">Reference proteome</keyword>
<protein>
    <submittedName>
        <fullName evidence="1">Uncharacterized protein</fullName>
    </submittedName>
</protein>
<name>A0ACB1B7A9_MELEN</name>
<evidence type="ECO:0000313" key="2">
    <source>
        <dbReference type="Proteomes" id="UP001497535"/>
    </source>
</evidence>
<dbReference type="Proteomes" id="UP001497535">
    <property type="component" value="Unassembled WGS sequence"/>
</dbReference>
<organism evidence="1 2">
    <name type="scientific">Meloidogyne enterolobii</name>
    <name type="common">Root-knot nematode worm</name>
    <name type="synonym">Meloidogyne mayaguensis</name>
    <dbReference type="NCBI Taxonomy" id="390850"/>
    <lineage>
        <taxon>Eukaryota</taxon>
        <taxon>Metazoa</taxon>
        <taxon>Ecdysozoa</taxon>
        <taxon>Nematoda</taxon>
        <taxon>Chromadorea</taxon>
        <taxon>Rhabditida</taxon>
        <taxon>Tylenchina</taxon>
        <taxon>Tylenchomorpha</taxon>
        <taxon>Tylenchoidea</taxon>
        <taxon>Meloidogynidae</taxon>
        <taxon>Meloidogyninae</taxon>
        <taxon>Meloidogyne</taxon>
    </lineage>
</organism>
<proteinExistence type="predicted"/>
<accession>A0ACB1B7A9</accession>
<comment type="caution">
    <text evidence="1">The sequence shown here is derived from an EMBL/GenBank/DDBJ whole genome shotgun (WGS) entry which is preliminary data.</text>
</comment>
<dbReference type="EMBL" id="CAVMJV010000195">
    <property type="protein sequence ID" value="CAK5123683.1"/>
    <property type="molecule type" value="Genomic_DNA"/>
</dbReference>
<reference evidence="1" key="1">
    <citation type="submission" date="2023-11" db="EMBL/GenBank/DDBJ databases">
        <authorList>
            <person name="Poullet M."/>
        </authorList>
    </citation>
    <scope>NUCLEOTIDE SEQUENCE</scope>
    <source>
        <strain evidence="1">E1834</strain>
    </source>
</reference>